<dbReference type="STRING" id="742823.HMPREF9465_02225"/>
<reference evidence="2 3" key="1">
    <citation type="submission" date="2012-05" db="EMBL/GenBank/DDBJ databases">
        <title>The Genome Sequence of Sutterella wadsworthensis 2_1_59BFAA.</title>
        <authorList>
            <consortium name="The Broad Institute Genome Sequencing Platform"/>
            <person name="Earl A."/>
            <person name="Ward D."/>
            <person name="Feldgarden M."/>
            <person name="Gevers D."/>
            <person name="Daigneault M."/>
            <person name="Strauss J."/>
            <person name="Allen-Vercoe E."/>
            <person name="Walker B."/>
            <person name="Young S.K."/>
            <person name="Zeng Q."/>
            <person name="Gargeya S."/>
            <person name="Fitzgerald M."/>
            <person name="Haas B."/>
            <person name="Abouelleil A."/>
            <person name="Alvarado L."/>
            <person name="Arachchi H.M."/>
            <person name="Berlin A.M."/>
            <person name="Chapman S.B."/>
            <person name="Goldberg J."/>
            <person name="Griggs A."/>
            <person name="Gujja S."/>
            <person name="Hansen M."/>
            <person name="Howarth C."/>
            <person name="Imamovic A."/>
            <person name="Larimer J."/>
            <person name="McCowen C."/>
            <person name="Montmayeur A."/>
            <person name="Murphy C."/>
            <person name="Neiman D."/>
            <person name="Pearson M."/>
            <person name="Priest M."/>
            <person name="Roberts A."/>
            <person name="Saif S."/>
            <person name="Shea T."/>
            <person name="Sisk P."/>
            <person name="Sykes S."/>
            <person name="Wortman J."/>
            <person name="Nusbaum C."/>
            <person name="Birren B."/>
        </authorList>
    </citation>
    <scope>NUCLEOTIDE SEQUENCE [LARGE SCALE GENOMIC DNA]</scope>
    <source>
        <strain evidence="2 3">2_1_59BFAA</strain>
    </source>
</reference>
<dbReference type="SUPFAM" id="SSF143422">
    <property type="entry name" value="Transposase IS200-like"/>
    <property type="match status" value="1"/>
</dbReference>
<dbReference type="HOGENOM" id="CLU_101320_2_1_4"/>
<accession>K1KEL1</accession>
<dbReference type="InterPro" id="IPR036515">
    <property type="entry name" value="Transposase_17_sf"/>
</dbReference>
<dbReference type="GO" id="GO:0004803">
    <property type="term" value="F:transposase activity"/>
    <property type="evidence" value="ECO:0007669"/>
    <property type="project" value="InterPro"/>
</dbReference>
<dbReference type="SMART" id="SM01321">
    <property type="entry name" value="Y1_Tnp"/>
    <property type="match status" value="1"/>
</dbReference>
<dbReference type="Pfam" id="PF01797">
    <property type="entry name" value="Y1_Tnp"/>
    <property type="match status" value="1"/>
</dbReference>
<protein>
    <recommendedName>
        <fullName evidence="1">Transposase IS200-like domain-containing protein</fullName>
    </recommendedName>
</protein>
<evidence type="ECO:0000259" key="1">
    <source>
        <dbReference type="SMART" id="SM01321"/>
    </source>
</evidence>
<keyword evidence="3" id="KW-1185">Reference proteome</keyword>
<dbReference type="Gene3D" id="3.30.70.1290">
    <property type="entry name" value="Transposase IS200-like"/>
    <property type="match status" value="1"/>
</dbReference>
<dbReference type="GO" id="GO:0003677">
    <property type="term" value="F:DNA binding"/>
    <property type="evidence" value="ECO:0007669"/>
    <property type="project" value="InterPro"/>
</dbReference>
<feature type="domain" description="Transposase IS200-like" evidence="1">
    <location>
        <begin position="11"/>
        <end position="130"/>
    </location>
</feature>
<sequence>MKDYDKRRHSVTKLCVHLVFTTKYRRKVMTPNILEEVRSLLTETAEKMGCTPMEVNGEADHVHVLLAFPPSLSVSSIVNALKTVSSRMIRSKYPNILHGGRTGLFWSRSYFAATAGGVTLDVLKQYVENQGTD</sequence>
<proteinExistence type="predicted"/>
<dbReference type="AlphaFoldDB" id="K1KEL1"/>
<dbReference type="PANTHER" id="PTHR33360:SF2">
    <property type="entry name" value="TRANSPOSASE FOR INSERTION SEQUENCE ELEMENT IS200"/>
    <property type="match status" value="1"/>
</dbReference>
<dbReference type="EMBL" id="ADMG01000052">
    <property type="protein sequence ID" value="EKB30159.1"/>
    <property type="molecule type" value="Genomic_DNA"/>
</dbReference>
<organism evidence="2 3">
    <name type="scientific">Sutterella wadsworthensis 2_1_59BFAA</name>
    <dbReference type="NCBI Taxonomy" id="742823"/>
    <lineage>
        <taxon>Bacteria</taxon>
        <taxon>Pseudomonadati</taxon>
        <taxon>Pseudomonadota</taxon>
        <taxon>Betaproteobacteria</taxon>
        <taxon>Burkholderiales</taxon>
        <taxon>Sutterellaceae</taxon>
        <taxon>Sutterella</taxon>
    </lineage>
</organism>
<name>K1KEL1_9BURK</name>
<evidence type="ECO:0000313" key="2">
    <source>
        <dbReference type="EMBL" id="EKB30159.1"/>
    </source>
</evidence>
<dbReference type="GO" id="GO:0006313">
    <property type="term" value="P:DNA transposition"/>
    <property type="evidence" value="ECO:0007669"/>
    <property type="project" value="InterPro"/>
</dbReference>
<dbReference type="InterPro" id="IPR002686">
    <property type="entry name" value="Transposase_17"/>
</dbReference>
<dbReference type="OrthoDB" id="9798161at2"/>
<dbReference type="Proteomes" id="UP000005835">
    <property type="component" value="Unassembled WGS sequence"/>
</dbReference>
<dbReference type="RefSeq" id="WP_005437099.1">
    <property type="nucleotide sequence ID" value="NZ_JH815521.1"/>
</dbReference>
<evidence type="ECO:0000313" key="3">
    <source>
        <dbReference type="Proteomes" id="UP000005835"/>
    </source>
</evidence>
<dbReference type="eggNOG" id="COG1943">
    <property type="taxonomic scope" value="Bacteria"/>
</dbReference>
<dbReference type="NCBIfam" id="NF033573">
    <property type="entry name" value="transpos_IS200"/>
    <property type="match status" value="1"/>
</dbReference>
<comment type="caution">
    <text evidence="2">The sequence shown here is derived from an EMBL/GenBank/DDBJ whole genome shotgun (WGS) entry which is preliminary data.</text>
</comment>
<dbReference type="PANTHER" id="PTHR33360">
    <property type="entry name" value="TRANSPOSASE FOR INSERTION SEQUENCE ELEMENT IS200"/>
    <property type="match status" value="1"/>
</dbReference>
<gene>
    <name evidence="2" type="ORF">HMPREF9465_02225</name>
</gene>